<comment type="caution">
    <text evidence="1">The sequence shown here is derived from an EMBL/GenBank/DDBJ whole genome shotgun (WGS) entry which is preliminary data.</text>
</comment>
<gene>
    <name evidence="1" type="ORF">EQU50_08105</name>
</gene>
<dbReference type="GO" id="GO:0008168">
    <property type="term" value="F:methyltransferase activity"/>
    <property type="evidence" value="ECO:0007669"/>
    <property type="project" value="UniProtKB-KW"/>
</dbReference>
<dbReference type="CDD" id="cd02440">
    <property type="entry name" value="AdoMet_MTases"/>
    <property type="match status" value="1"/>
</dbReference>
<organism evidence="1 2">
    <name type="scientific">Candidatus Finniella inopinata</name>
    <dbReference type="NCBI Taxonomy" id="1696036"/>
    <lineage>
        <taxon>Bacteria</taxon>
        <taxon>Pseudomonadati</taxon>
        <taxon>Pseudomonadota</taxon>
        <taxon>Alphaproteobacteria</taxon>
        <taxon>Holosporales</taxon>
        <taxon>Candidatus Paracaedibacteraceae</taxon>
        <taxon>Candidatus Finniella</taxon>
    </lineage>
</organism>
<keyword evidence="2" id="KW-1185">Reference proteome</keyword>
<evidence type="ECO:0000313" key="2">
    <source>
        <dbReference type="Proteomes" id="UP000293550"/>
    </source>
</evidence>
<dbReference type="RefSeq" id="WP_130154620.1">
    <property type="nucleotide sequence ID" value="NZ_SCFB01000025.1"/>
</dbReference>
<dbReference type="InterPro" id="IPR029063">
    <property type="entry name" value="SAM-dependent_MTases_sf"/>
</dbReference>
<dbReference type="EMBL" id="SCFB01000025">
    <property type="protein sequence ID" value="RZI45132.1"/>
    <property type="molecule type" value="Genomic_DNA"/>
</dbReference>
<name>A0A4Q7DER0_9PROT</name>
<proteinExistence type="predicted"/>
<reference evidence="1 2" key="1">
    <citation type="submission" date="2018-10" db="EMBL/GenBank/DDBJ databases">
        <title>An updated phylogeny of the Alphaproteobacteria reveals that the parasitic Rickettsiales and Holosporales have independent origins.</title>
        <authorList>
            <person name="Munoz-Gomez S.A."/>
            <person name="Hess S."/>
            <person name="Burger G."/>
            <person name="Lang B.F."/>
            <person name="Susko E."/>
            <person name="Slamovits C.H."/>
            <person name="Roger A.J."/>
        </authorList>
    </citation>
    <scope>NUCLEOTIDE SEQUENCE [LARGE SCALE GENOMIC DNA]</scope>
    <source>
        <strain evidence="1">HOLO01</strain>
    </source>
</reference>
<dbReference type="GO" id="GO:0032259">
    <property type="term" value="P:methylation"/>
    <property type="evidence" value="ECO:0007669"/>
    <property type="project" value="UniProtKB-KW"/>
</dbReference>
<dbReference type="OrthoDB" id="7366227at2"/>
<evidence type="ECO:0000313" key="1">
    <source>
        <dbReference type="EMBL" id="RZI45132.1"/>
    </source>
</evidence>
<dbReference type="AlphaFoldDB" id="A0A4Q7DER0"/>
<accession>A0A4Q7DER0</accession>
<dbReference type="Gene3D" id="3.40.50.150">
    <property type="entry name" value="Vaccinia Virus protein VP39"/>
    <property type="match status" value="1"/>
</dbReference>
<keyword evidence="1" id="KW-0489">Methyltransferase</keyword>
<dbReference type="Proteomes" id="UP000293550">
    <property type="component" value="Unassembled WGS sequence"/>
</dbReference>
<dbReference type="Pfam" id="PF13489">
    <property type="entry name" value="Methyltransf_23"/>
    <property type="match status" value="1"/>
</dbReference>
<dbReference type="SUPFAM" id="SSF53335">
    <property type="entry name" value="S-adenosyl-L-methionine-dependent methyltransferases"/>
    <property type="match status" value="1"/>
</dbReference>
<dbReference type="PANTHER" id="PTHR42912">
    <property type="entry name" value="METHYLTRANSFERASE"/>
    <property type="match status" value="1"/>
</dbReference>
<sequence>MSNQQQASFCYESIEPGYYDAIYKKGTGIQSQWHRLKFARVQKSLPESVHNLLDVGCGPGTFLGNFLPSSVKGIGVDIAASQIEFAKNSYDFPHLNFICIKDYLPFDNDFFDVVTCIELIEHLSHTEFDFLLKEMKRVLKPGGILLLTTPNYAGAWPVVEFMVNKLSPVSYAHQHISKFRTHSLQTLLQKAGFKVTVERYMGLAPFSAVFSDTLCHKISNWEQNTQKAYGMLLFALAEKL</sequence>
<protein>
    <submittedName>
        <fullName evidence="1">Class I SAM-dependent methyltransferase</fullName>
    </submittedName>
</protein>
<keyword evidence="1" id="KW-0808">Transferase</keyword>
<dbReference type="InterPro" id="IPR050508">
    <property type="entry name" value="Methyltransf_Superfamily"/>
</dbReference>